<name>A0A0C3Q6F2_9AGAM</name>
<feature type="compositionally biased region" description="Low complexity" evidence="1">
    <location>
        <begin position="230"/>
        <end position="239"/>
    </location>
</feature>
<accession>A0A0C3Q6F2</accession>
<gene>
    <name evidence="4" type="ORF">M407DRAFT_31457</name>
</gene>
<keyword evidence="5" id="KW-1185">Reference proteome</keyword>
<keyword evidence="2" id="KW-0812">Transmembrane</keyword>
<reference evidence="4 5" key="1">
    <citation type="submission" date="2014-04" db="EMBL/GenBank/DDBJ databases">
        <authorList>
            <consortium name="DOE Joint Genome Institute"/>
            <person name="Kuo A."/>
            <person name="Girlanda M."/>
            <person name="Perotto S."/>
            <person name="Kohler A."/>
            <person name="Nagy L.G."/>
            <person name="Floudas D."/>
            <person name="Copeland A."/>
            <person name="Barry K.W."/>
            <person name="Cichocki N."/>
            <person name="Veneault-Fourrey C."/>
            <person name="LaButti K."/>
            <person name="Lindquist E.A."/>
            <person name="Lipzen A."/>
            <person name="Lundell T."/>
            <person name="Morin E."/>
            <person name="Murat C."/>
            <person name="Sun H."/>
            <person name="Tunlid A."/>
            <person name="Henrissat B."/>
            <person name="Grigoriev I.V."/>
            <person name="Hibbett D.S."/>
            <person name="Martin F."/>
            <person name="Nordberg H.P."/>
            <person name="Cantor M.N."/>
            <person name="Hua S.X."/>
        </authorList>
    </citation>
    <scope>NUCLEOTIDE SEQUENCE [LARGE SCALE GENOMIC DNA]</scope>
    <source>
        <strain evidence="4 5">MUT 4182</strain>
    </source>
</reference>
<feature type="transmembrane region" description="Helical" evidence="2">
    <location>
        <begin position="41"/>
        <end position="61"/>
    </location>
</feature>
<feature type="non-terminal residue" evidence="4">
    <location>
        <position position="1"/>
    </location>
</feature>
<proteinExistence type="predicted"/>
<evidence type="ECO:0000256" key="2">
    <source>
        <dbReference type="SAM" id="Phobius"/>
    </source>
</evidence>
<dbReference type="OrthoDB" id="5327148at2759"/>
<feature type="transmembrane region" description="Helical" evidence="2">
    <location>
        <begin position="6"/>
        <end position="29"/>
    </location>
</feature>
<dbReference type="HOGENOM" id="CLU_085798_0_0_1"/>
<feature type="region of interest" description="Disordered" evidence="1">
    <location>
        <begin position="200"/>
        <end position="239"/>
    </location>
</feature>
<dbReference type="InterPro" id="IPR056019">
    <property type="entry name" value="DUF7598"/>
</dbReference>
<dbReference type="AlphaFoldDB" id="A0A0C3Q6F2"/>
<evidence type="ECO:0000313" key="5">
    <source>
        <dbReference type="Proteomes" id="UP000054248"/>
    </source>
</evidence>
<dbReference type="EMBL" id="KN823254">
    <property type="protein sequence ID" value="KIO18869.1"/>
    <property type="molecule type" value="Genomic_DNA"/>
</dbReference>
<feature type="compositionally biased region" description="Pro residues" evidence="1">
    <location>
        <begin position="206"/>
        <end position="219"/>
    </location>
</feature>
<reference evidence="5" key="2">
    <citation type="submission" date="2015-01" db="EMBL/GenBank/DDBJ databases">
        <title>Evolutionary Origins and Diversification of the Mycorrhizal Mutualists.</title>
        <authorList>
            <consortium name="DOE Joint Genome Institute"/>
            <consortium name="Mycorrhizal Genomics Consortium"/>
            <person name="Kohler A."/>
            <person name="Kuo A."/>
            <person name="Nagy L.G."/>
            <person name="Floudas D."/>
            <person name="Copeland A."/>
            <person name="Barry K.W."/>
            <person name="Cichocki N."/>
            <person name="Veneault-Fourrey C."/>
            <person name="LaButti K."/>
            <person name="Lindquist E.A."/>
            <person name="Lipzen A."/>
            <person name="Lundell T."/>
            <person name="Morin E."/>
            <person name="Murat C."/>
            <person name="Riley R."/>
            <person name="Ohm R."/>
            <person name="Sun H."/>
            <person name="Tunlid A."/>
            <person name="Henrissat B."/>
            <person name="Grigoriev I.V."/>
            <person name="Hibbett D.S."/>
            <person name="Martin F."/>
        </authorList>
    </citation>
    <scope>NUCLEOTIDE SEQUENCE [LARGE SCALE GENOMIC DNA]</scope>
    <source>
        <strain evidence="5">MUT 4182</strain>
    </source>
</reference>
<feature type="compositionally biased region" description="Polar residues" evidence="1">
    <location>
        <begin position="149"/>
        <end position="166"/>
    </location>
</feature>
<keyword evidence="2" id="KW-1133">Transmembrane helix</keyword>
<dbReference type="Proteomes" id="UP000054248">
    <property type="component" value="Unassembled WGS sequence"/>
</dbReference>
<feature type="transmembrane region" description="Helical" evidence="2">
    <location>
        <begin position="73"/>
        <end position="96"/>
    </location>
</feature>
<feature type="domain" description="DUF7598" evidence="3">
    <location>
        <begin position="10"/>
        <end position="94"/>
    </location>
</feature>
<dbReference type="Pfam" id="PF24535">
    <property type="entry name" value="DUF7598"/>
    <property type="match status" value="1"/>
</dbReference>
<keyword evidence="2" id="KW-0472">Membrane</keyword>
<organism evidence="4 5">
    <name type="scientific">Tulasnella calospora MUT 4182</name>
    <dbReference type="NCBI Taxonomy" id="1051891"/>
    <lineage>
        <taxon>Eukaryota</taxon>
        <taxon>Fungi</taxon>
        <taxon>Dikarya</taxon>
        <taxon>Basidiomycota</taxon>
        <taxon>Agaricomycotina</taxon>
        <taxon>Agaricomycetes</taxon>
        <taxon>Cantharellales</taxon>
        <taxon>Tulasnellaceae</taxon>
        <taxon>Tulasnella</taxon>
    </lineage>
</organism>
<protein>
    <recommendedName>
        <fullName evidence="3">DUF7598 domain-containing protein</fullName>
    </recommendedName>
</protein>
<evidence type="ECO:0000259" key="3">
    <source>
        <dbReference type="Pfam" id="PF24535"/>
    </source>
</evidence>
<evidence type="ECO:0000313" key="4">
    <source>
        <dbReference type="EMBL" id="KIO18869.1"/>
    </source>
</evidence>
<feature type="region of interest" description="Disordered" evidence="1">
    <location>
        <begin position="144"/>
        <end position="168"/>
    </location>
</feature>
<evidence type="ECO:0000256" key="1">
    <source>
        <dbReference type="SAM" id="MobiDB-lite"/>
    </source>
</evidence>
<sequence length="239" mass="25678">STVPNQAAGAFWAVLNRLFIITTSVILVLSEIGWPTSFFRNFLPVLGPDFGVGILGAVQWITAASILSHHVEAFPLVSAWLLFAVGCINIILGLVFRDRIKVDRSIRTFRETKAKELLPGPVQNAAPSFKILETSVGSIFSHDEKKGLSRNNTGGSFHSQQSSVGAVQSPAGGFGNGYGFGRQGEKAAGLKGFMISRPVESLPRYAPRPPRSESPPPPASDDEGSERGGRYNSSRGNRI</sequence>